<name>A0A2K8SJE3_9NOSO</name>
<dbReference type="EMBL" id="CP024785">
    <property type="protein sequence ID" value="AUB35547.1"/>
    <property type="molecule type" value="Genomic_DNA"/>
</dbReference>
<gene>
    <name evidence="1" type="ORF">COO91_01431</name>
</gene>
<dbReference type="KEGG" id="nfl:COO91_01431"/>
<accession>A0A2K8SJE3</accession>
<dbReference type="Proteomes" id="UP000232003">
    <property type="component" value="Chromosome"/>
</dbReference>
<evidence type="ECO:0000313" key="2">
    <source>
        <dbReference type="Proteomes" id="UP000232003"/>
    </source>
</evidence>
<keyword evidence="2" id="KW-1185">Reference proteome</keyword>
<evidence type="ECO:0000313" key="1">
    <source>
        <dbReference type="EMBL" id="AUB35547.1"/>
    </source>
</evidence>
<reference evidence="1 2" key="1">
    <citation type="submission" date="2017-11" db="EMBL/GenBank/DDBJ databases">
        <title>Complete genome of a free-living desiccation-tolerant cyanobacterium and its photosynthetic adaptation to extreme terrestrial habitat.</title>
        <authorList>
            <person name="Shang J."/>
        </authorList>
    </citation>
    <scope>NUCLEOTIDE SEQUENCE [LARGE SCALE GENOMIC DNA]</scope>
    <source>
        <strain evidence="1 2">CCNUN1</strain>
    </source>
</reference>
<organism evidence="1 2">
    <name type="scientific">Nostoc flagelliforme CCNUN1</name>
    <dbReference type="NCBI Taxonomy" id="2038116"/>
    <lineage>
        <taxon>Bacteria</taxon>
        <taxon>Bacillati</taxon>
        <taxon>Cyanobacteriota</taxon>
        <taxon>Cyanophyceae</taxon>
        <taxon>Nostocales</taxon>
        <taxon>Nostocaceae</taxon>
        <taxon>Nostoc</taxon>
    </lineage>
</organism>
<proteinExistence type="predicted"/>
<sequence length="245" mass="27263">MSQSLITQEIGIIIAAKNHNPTILNIDFLKYSGIVPTDLELVRQPILTQSVSQIAFTNGIAIISEPTRVIFIEVVENKLVEEIQVANLAKKYVQTLPNVEYEGVGINPRGYISFDQERDAAHQYLNEVLLSGGAWQEVGTAPVRATLNLTYTLERCPFYLTVSEAALRNPDETSTPIVLFNGSFSYEVKSETPASQVTNLHQAIDNWQTDLSNYQEIINKRFLAKLMDQATAVPDVFRMNSSVAA</sequence>
<dbReference type="RefSeq" id="WP_100897729.1">
    <property type="nucleotide sequence ID" value="NZ_CAWNNC010000001.1"/>
</dbReference>
<dbReference type="OrthoDB" id="570991at2"/>
<protein>
    <recommendedName>
        <fullName evidence="3">TIGR04255 family protein</fullName>
    </recommendedName>
</protein>
<evidence type="ECO:0008006" key="3">
    <source>
        <dbReference type="Google" id="ProtNLM"/>
    </source>
</evidence>
<dbReference type="AlphaFoldDB" id="A0A2K8SJE3"/>